<dbReference type="RefSeq" id="WP_144871352.1">
    <property type="nucleotide sequence ID" value="NZ_LR213934.1"/>
</dbReference>
<evidence type="ECO:0000256" key="1">
    <source>
        <dbReference type="SAM" id="Phobius"/>
    </source>
</evidence>
<accession>A0A563VP29</accession>
<dbReference type="Proteomes" id="UP000320055">
    <property type="component" value="Unassembled WGS sequence"/>
</dbReference>
<dbReference type="Pfam" id="PF09858">
    <property type="entry name" value="DUF2085"/>
    <property type="match status" value="1"/>
</dbReference>
<evidence type="ECO:0008006" key="4">
    <source>
        <dbReference type="Google" id="ProtNLM"/>
    </source>
</evidence>
<protein>
    <recommendedName>
        <fullName evidence="4">DUF2085 domain-containing protein</fullName>
    </recommendedName>
</protein>
<keyword evidence="1" id="KW-0812">Transmembrane</keyword>
<feature type="transmembrane region" description="Helical" evidence="1">
    <location>
        <begin position="110"/>
        <end position="129"/>
    </location>
</feature>
<evidence type="ECO:0000313" key="3">
    <source>
        <dbReference type="Proteomes" id="UP000320055"/>
    </source>
</evidence>
<gene>
    <name evidence="2" type="ORF">H1P_1840004</name>
</gene>
<feature type="transmembrane region" description="Helical" evidence="1">
    <location>
        <begin position="21"/>
        <end position="40"/>
    </location>
</feature>
<keyword evidence="1" id="KW-0472">Membrane</keyword>
<evidence type="ECO:0000313" key="2">
    <source>
        <dbReference type="EMBL" id="VEP13129.1"/>
    </source>
</evidence>
<sequence length="171" mass="19017">MLKLLTQNSTSNKKPVNWQGLLADIILTALLSGPIAAPFLAKSGLFPLNFIASIIYFMGGVVCPQPEMSLMIASPNLMAVCMRCYGLLLALLTTRLLYAQNRGQGWYWLSQYRFTGATIASVLICAYLGEMLAQIFQLWSYNNWIVTSFGYVTGLGIGLFFAPVLYRESRH</sequence>
<dbReference type="InterPro" id="IPR019206">
    <property type="entry name" value="DUF2085_TM"/>
</dbReference>
<reference evidence="2 3" key="1">
    <citation type="submission" date="2019-01" db="EMBL/GenBank/DDBJ databases">
        <authorList>
            <person name="Brito A."/>
        </authorList>
    </citation>
    <scope>NUCLEOTIDE SEQUENCE [LARGE SCALE GENOMIC DNA]</scope>
    <source>
        <strain evidence="2">1</strain>
    </source>
</reference>
<organism evidence="2 3">
    <name type="scientific">Hyella patelloides LEGE 07179</name>
    <dbReference type="NCBI Taxonomy" id="945734"/>
    <lineage>
        <taxon>Bacteria</taxon>
        <taxon>Bacillati</taxon>
        <taxon>Cyanobacteriota</taxon>
        <taxon>Cyanophyceae</taxon>
        <taxon>Pleurocapsales</taxon>
        <taxon>Hyellaceae</taxon>
        <taxon>Hyella</taxon>
    </lineage>
</organism>
<proteinExistence type="predicted"/>
<keyword evidence="1" id="KW-1133">Transmembrane helix</keyword>
<feature type="transmembrane region" description="Helical" evidence="1">
    <location>
        <begin position="141"/>
        <end position="166"/>
    </location>
</feature>
<feature type="transmembrane region" description="Helical" evidence="1">
    <location>
        <begin position="46"/>
        <end position="64"/>
    </location>
</feature>
<dbReference type="OrthoDB" id="510406at2"/>
<feature type="transmembrane region" description="Helical" evidence="1">
    <location>
        <begin position="76"/>
        <end position="98"/>
    </location>
</feature>
<keyword evidence="3" id="KW-1185">Reference proteome</keyword>
<name>A0A563VP29_9CYAN</name>
<dbReference type="AlphaFoldDB" id="A0A563VP29"/>
<dbReference type="EMBL" id="CAACVJ010000095">
    <property type="protein sequence ID" value="VEP13129.1"/>
    <property type="molecule type" value="Genomic_DNA"/>
</dbReference>